<feature type="compositionally biased region" description="Basic and acidic residues" evidence="1">
    <location>
        <begin position="32"/>
        <end position="58"/>
    </location>
</feature>
<dbReference type="InterPro" id="IPR039722">
    <property type="entry name" value="Upf3"/>
</dbReference>
<feature type="compositionally biased region" description="Low complexity" evidence="1">
    <location>
        <begin position="225"/>
        <end position="236"/>
    </location>
</feature>
<gene>
    <name evidence="2" type="ORF">HAX54_020421</name>
</gene>
<protein>
    <submittedName>
        <fullName evidence="2">Uncharacterized protein</fullName>
    </submittedName>
</protein>
<feature type="compositionally biased region" description="Basic and acidic residues" evidence="1">
    <location>
        <begin position="177"/>
        <end position="208"/>
    </location>
</feature>
<dbReference type="Proteomes" id="UP000823775">
    <property type="component" value="Unassembled WGS sequence"/>
</dbReference>
<feature type="region of interest" description="Disordered" evidence="1">
    <location>
        <begin position="138"/>
        <end position="323"/>
    </location>
</feature>
<evidence type="ECO:0000313" key="3">
    <source>
        <dbReference type="Proteomes" id="UP000823775"/>
    </source>
</evidence>
<evidence type="ECO:0000256" key="1">
    <source>
        <dbReference type="SAM" id="MobiDB-lite"/>
    </source>
</evidence>
<accession>A0ABS8US93</accession>
<reference evidence="2 3" key="1">
    <citation type="journal article" date="2021" name="BMC Genomics">
        <title>Datura genome reveals duplications of psychoactive alkaloid biosynthetic genes and high mutation rate following tissue culture.</title>
        <authorList>
            <person name="Rajewski A."/>
            <person name="Carter-House D."/>
            <person name="Stajich J."/>
            <person name="Litt A."/>
        </authorList>
    </citation>
    <scope>NUCLEOTIDE SEQUENCE [LARGE SCALE GENOMIC DNA]</scope>
    <source>
        <strain evidence="2">AR-01</strain>
    </source>
</reference>
<dbReference type="EMBL" id="JACEIK010002464">
    <property type="protein sequence ID" value="MCD9561360.1"/>
    <property type="molecule type" value="Genomic_DNA"/>
</dbReference>
<feature type="compositionally biased region" description="Polar residues" evidence="1">
    <location>
        <begin position="143"/>
        <end position="153"/>
    </location>
</feature>
<feature type="region of interest" description="Disordered" evidence="1">
    <location>
        <begin position="1"/>
        <end position="83"/>
    </location>
</feature>
<proteinExistence type="predicted"/>
<organism evidence="2 3">
    <name type="scientific">Datura stramonium</name>
    <name type="common">Jimsonweed</name>
    <name type="synonym">Common thornapple</name>
    <dbReference type="NCBI Taxonomy" id="4076"/>
    <lineage>
        <taxon>Eukaryota</taxon>
        <taxon>Viridiplantae</taxon>
        <taxon>Streptophyta</taxon>
        <taxon>Embryophyta</taxon>
        <taxon>Tracheophyta</taxon>
        <taxon>Spermatophyta</taxon>
        <taxon>Magnoliopsida</taxon>
        <taxon>eudicotyledons</taxon>
        <taxon>Gunneridae</taxon>
        <taxon>Pentapetalae</taxon>
        <taxon>asterids</taxon>
        <taxon>lamiids</taxon>
        <taxon>Solanales</taxon>
        <taxon>Solanaceae</taxon>
        <taxon>Solanoideae</taxon>
        <taxon>Datureae</taxon>
        <taxon>Datura</taxon>
    </lineage>
</organism>
<evidence type="ECO:0000313" key="2">
    <source>
        <dbReference type="EMBL" id="MCD9561360.1"/>
    </source>
</evidence>
<feature type="compositionally biased region" description="Polar residues" evidence="1">
    <location>
        <begin position="266"/>
        <end position="275"/>
    </location>
</feature>
<name>A0ABS8US93_DATST</name>
<keyword evidence="3" id="KW-1185">Reference proteome</keyword>
<comment type="caution">
    <text evidence="2">The sequence shown here is derived from an EMBL/GenBank/DDBJ whole genome shotgun (WGS) entry which is preliminary data.</text>
</comment>
<feature type="compositionally biased region" description="Low complexity" evidence="1">
    <location>
        <begin position="1"/>
        <end position="15"/>
    </location>
</feature>
<dbReference type="PANTHER" id="PTHR13112">
    <property type="entry name" value="UPF3 REGULATOR OF NONSENSE TRANSCRIPTS-LIKE PROTEIN"/>
    <property type="match status" value="1"/>
</dbReference>
<dbReference type="PANTHER" id="PTHR13112:SF0">
    <property type="entry name" value="FI21285P1"/>
    <property type="match status" value="1"/>
</dbReference>
<feature type="compositionally biased region" description="Basic and acidic residues" evidence="1">
    <location>
        <begin position="154"/>
        <end position="163"/>
    </location>
</feature>
<sequence>MSGTSSGSPSSSASKRSSEKRRVSTTMYVLRDSSKAGSSKDKTYILAPKPDDQQHAEKSGTSAPGSVANAVEEETGGAAEVGKKKILLLKGKEKGNPNVSSGSLIQENVAPIITITSSALKQNQRREASGRIIRSILLKDARQNQAPSASQQEKYSKDKDKKPPRPPSVQLFQRETNANEDKVLGTDLHVAHTEKQEKRTRIRDRPDRGVWTPLRRSDSLHASDESLSSSASQSSEVLDLVEGSQGETKHDLANARGGEFRPVGSGRNSHSSFDNGTYKHGGRRGVREDGISVGEGKPLRRGGPSSYGTHEKQVWVQKSSSGT</sequence>
<feature type="compositionally biased region" description="Basic and acidic residues" evidence="1">
    <location>
        <begin position="215"/>
        <end position="224"/>
    </location>
</feature>